<organism evidence="3 4">
    <name type="scientific">Weissella halotolerans DSM 20190</name>
    <dbReference type="NCBI Taxonomy" id="1123500"/>
    <lineage>
        <taxon>Bacteria</taxon>
        <taxon>Bacillati</taxon>
        <taxon>Bacillota</taxon>
        <taxon>Bacilli</taxon>
        <taxon>Lactobacillales</taxon>
        <taxon>Lactobacillaceae</taxon>
        <taxon>Weissella</taxon>
    </lineage>
</organism>
<dbReference type="InParanoid" id="A0A0R2G7S1"/>
<protein>
    <recommendedName>
        <fullName evidence="2">Fido domain-containing protein</fullName>
    </recommendedName>
</protein>
<feature type="region of interest" description="Disordered" evidence="1">
    <location>
        <begin position="97"/>
        <end position="120"/>
    </location>
</feature>
<gene>
    <name evidence="3" type="ORF">IV68_GL000332</name>
</gene>
<comment type="caution">
    <text evidence="3">The sequence shown here is derived from an EMBL/GenBank/DDBJ whole genome shotgun (WGS) entry which is preliminary data.</text>
</comment>
<dbReference type="AlphaFoldDB" id="A0A0R2G7S1"/>
<proteinExistence type="predicted"/>
<name>A0A0R2G7S1_9LACO</name>
<dbReference type="SUPFAM" id="SSF140931">
    <property type="entry name" value="Fic-like"/>
    <property type="match status" value="1"/>
</dbReference>
<dbReference type="PROSITE" id="PS51459">
    <property type="entry name" value="FIDO"/>
    <property type="match status" value="1"/>
</dbReference>
<keyword evidence="4" id="KW-1185">Reference proteome</keyword>
<dbReference type="Proteomes" id="UP000051296">
    <property type="component" value="Unassembled WGS sequence"/>
</dbReference>
<accession>A0A0R2G7S1</accession>
<dbReference type="STRING" id="1123500.GCA_000420365_00171"/>
<evidence type="ECO:0000313" key="3">
    <source>
        <dbReference type="EMBL" id="KRN33527.1"/>
    </source>
</evidence>
<dbReference type="eggNOG" id="COG3177">
    <property type="taxonomic scope" value="Bacteria"/>
</dbReference>
<evidence type="ECO:0000256" key="1">
    <source>
        <dbReference type="SAM" id="MobiDB-lite"/>
    </source>
</evidence>
<evidence type="ECO:0000313" key="4">
    <source>
        <dbReference type="Proteomes" id="UP000051296"/>
    </source>
</evidence>
<dbReference type="InterPro" id="IPR036597">
    <property type="entry name" value="Fido-like_dom_sf"/>
</dbReference>
<feature type="domain" description="Fido" evidence="2">
    <location>
        <begin position="84"/>
        <end position="219"/>
    </location>
</feature>
<dbReference type="Pfam" id="PF02661">
    <property type="entry name" value="Fic"/>
    <property type="match status" value="1"/>
</dbReference>
<evidence type="ECO:0000259" key="2">
    <source>
        <dbReference type="PROSITE" id="PS51459"/>
    </source>
</evidence>
<dbReference type="OrthoDB" id="9807853at2"/>
<dbReference type="PATRIC" id="fig|1123500.6.peg.332"/>
<dbReference type="InterPro" id="IPR003812">
    <property type="entry name" value="Fido"/>
</dbReference>
<dbReference type="Gene3D" id="1.10.3290.10">
    <property type="entry name" value="Fido-like domain"/>
    <property type="match status" value="1"/>
</dbReference>
<dbReference type="EMBL" id="JQAX01000001">
    <property type="protein sequence ID" value="KRN33527.1"/>
    <property type="molecule type" value="Genomic_DNA"/>
</dbReference>
<reference evidence="3 4" key="1">
    <citation type="journal article" date="2015" name="Genome Announc.">
        <title>Expanding the biotechnology potential of lactobacilli through comparative genomics of 213 strains and associated genera.</title>
        <authorList>
            <person name="Sun Z."/>
            <person name="Harris H.M."/>
            <person name="McCann A."/>
            <person name="Guo C."/>
            <person name="Argimon S."/>
            <person name="Zhang W."/>
            <person name="Yang X."/>
            <person name="Jeffery I.B."/>
            <person name="Cooney J.C."/>
            <person name="Kagawa T.F."/>
            <person name="Liu W."/>
            <person name="Song Y."/>
            <person name="Salvetti E."/>
            <person name="Wrobel A."/>
            <person name="Rasinkangas P."/>
            <person name="Parkhill J."/>
            <person name="Rea M.C."/>
            <person name="O'Sullivan O."/>
            <person name="Ritari J."/>
            <person name="Douillard F.P."/>
            <person name="Paul Ross R."/>
            <person name="Yang R."/>
            <person name="Briner A.E."/>
            <person name="Felis G.E."/>
            <person name="de Vos W.M."/>
            <person name="Barrangou R."/>
            <person name="Klaenhammer T.R."/>
            <person name="Caufield P.W."/>
            <person name="Cui Y."/>
            <person name="Zhang H."/>
            <person name="O'Toole P.W."/>
        </authorList>
    </citation>
    <scope>NUCLEOTIDE SEQUENCE [LARGE SCALE GENOMIC DNA]</scope>
    <source>
        <strain evidence="3 4">DSM 20190</strain>
    </source>
</reference>
<sequence>MEIIMAFTLKKYQFDKKTEELLFKKAVPNIVHDGAQFEGLPITLLQTEQIINNEPINGLTAKDILVVHDMHKGADFVLQNYATFNFDKLKQLHETTGRDDTINPGQLRTGRGGVQTKKGTFIPDPVNEKEAKTTVNYLLATDELTPETKATKLFTYLSRAQLFNDTNKRTAVLAANVPLLKAGAGVFYIPEPAMENTLGLMNDYYWSNDDRLLNEVLENIAVSDYDGKTFYDPEHQYYDYSDEHQKHLNQFKGLNAKGLLGKERYQELTQPLVSEQERVDPKL</sequence>